<dbReference type="InterPro" id="IPR013328">
    <property type="entry name" value="6PGD_dom2"/>
</dbReference>
<dbReference type="PANTHER" id="PTHR43750:SF3">
    <property type="entry name" value="UDP-GLUCOSE 6-DEHYDROGENASE TUAD"/>
    <property type="match status" value="1"/>
</dbReference>
<dbReference type="AlphaFoldDB" id="A0A1F7IR51"/>
<sequence>MNNSTLPKVCIFGPGVVGYATGKAFSTKGLEVGFVARNKKRVNQLRREGFRAFTFDSLGAKNFDYDISFLTISTPTIGGKIDLSAIDSVSKYIGKILKKIDKYHVVVVKSTVSPGTTETMVAENLMKYSNKKVGRDFGLAMAPEYLRENTAYEDALKPWLIVIGEYDKRSGELVEGSFKPFNTEIYRCKIIEAEMQKYVHNLFNAVKITFFNEMRDIARKIGADANHVFEMTTLSCEGMWHAAYGIRDFGPFSGSCLPKDTLAFLAFAKRHKFRVDLLKKTIEVNNRLISQNGKKLGKVIGKQM</sequence>
<evidence type="ECO:0000256" key="2">
    <source>
        <dbReference type="PIRNR" id="PIRNR000124"/>
    </source>
</evidence>
<dbReference type="Proteomes" id="UP000177141">
    <property type="component" value="Unassembled WGS sequence"/>
</dbReference>
<gene>
    <name evidence="5" type="ORF">A3A93_00895</name>
</gene>
<evidence type="ECO:0000256" key="1">
    <source>
        <dbReference type="ARBA" id="ARBA00006601"/>
    </source>
</evidence>
<name>A0A1F7IR51_9BACT</name>
<dbReference type="InterPro" id="IPR036291">
    <property type="entry name" value="NAD(P)-bd_dom_sf"/>
</dbReference>
<dbReference type="InterPro" id="IPR001732">
    <property type="entry name" value="UDP-Glc/GDP-Man_DH_N"/>
</dbReference>
<dbReference type="InterPro" id="IPR017476">
    <property type="entry name" value="UDP-Glc/GDP-Man"/>
</dbReference>
<dbReference type="Pfam" id="PF03721">
    <property type="entry name" value="UDPG_MGDP_dh_N"/>
    <property type="match status" value="1"/>
</dbReference>
<comment type="caution">
    <text evidence="5">The sequence shown here is derived from an EMBL/GenBank/DDBJ whole genome shotgun (WGS) entry which is preliminary data.</text>
</comment>
<dbReference type="GO" id="GO:0016628">
    <property type="term" value="F:oxidoreductase activity, acting on the CH-CH group of donors, NAD or NADP as acceptor"/>
    <property type="evidence" value="ECO:0007669"/>
    <property type="project" value="InterPro"/>
</dbReference>
<dbReference type="PIRSF" id="PIRSF000124">
    <property type="entry name" value="UDPglc_GDPman_dh"/>
    <property type="match status" value="1"/>
</dbReference>
<evidence type="ECO:0000313" key="5">
    <source>
        <dbReference type="EMBL" id="OGK45843.1"/>
    </source>
</evidence>
<dbReference type="SUPFAM" id="SSF48179">
    <property type="entry name" value="6-phosphogluconate dehydrogenase C-terminal domain-like"/>
    <property type="match status" value="1"/>
</dbReference>
<reference evidence="5 6" key="1">
    <citation type="journal article" date="2016" name="Nat. Commun.">
        <title>Thousands of microbial genomes shed light on interconnected biogeochemical processes in an aquifer system.</title>
        <authorList>
            <person name="Anantharaman K."/>
            <person name="Brown C.T."/>
            <person name="Hug L.A."/>
            <person name="Sharon I."/>
            <person name="Castelle C.J."/>
            <person name="Probst A.J."/>
            <person name="Thomas B.C."/>
            <person name="Singh A."/>
            <person name="Wilkins M.J."/>
            <person name="Karaoz U."/>
            <person name="Brodie E.L."/>
            <person name="Williams K.H."/>
            <person name="Hubbard S.S."/>
            <person name="Banfield J.F."/>
        </authorList>
    </citation>
    <scope>NUCLEOTIDE SEQUENCE [LARGE SCALE GENOMIC DNA]</scope>
</reference>
<dbReference type="SUPFAM" id="SSF51735">
    <property type="entry name" value="NAD(P)-binding Rossmann-fold domains"/>
    <property type="match status" value="1"/>
</dbReference>
<evidence type="ECO:0000259" key="3">
    <source>
        <dbReference type="Pfam" id="PF00984"/>
    </source>
</evidence>
<comment type="similarity">
    <text evidence="1 2">Belongs to the UDP-glucose/GDP-mannose dehydrogenase family.</text>
</comment>
<dbReference type="GO" id="GO:0051287">
    <property type="term" value="F:NAD binding"/>
    <property type="evidence" value="ECO:0007669"/>
    <property type="project" value="InterPro"/>
</dbReference>
<dbReference type="Gene3D" id="1.10.1040.10">
    <property type="entry name" value="N-(1-d-carboxylethyl)-l-norvaline Dehydrogenase, domain 2"/>
    <property type="match status" value="1"/>
</dbReference>
<dbReference type="Pfam" id="PF00984">
    <property type="entry name" value="UDPG_MGDP_dh"/>
    <property type="match status" value="1"/>
</dbReference>
<dbReference type="PANTHER" id="PTHR43750">
    <property type="entry name" value="UDP-GLUCOSE 6-DEHYDROGENASE TUAD"/>
    <property type="match status" value="1"/>
</dbReference>
<dbReference type="GO" id="GO:0000271">
    <property type="term" value="P:polysaccharide biosynthetic process"/>
    <property type="evidence" value="ECO:0007669"/>
    <property type="project" value="InterPro"/>
</dbReference>
<dbReference type="EMBL" id="MGAL01000047">
    <property type="protein sequence ID" value="OGK45843.1"/>
    <property type="molecule type" value="Genomic_DNA"/>
</dbReference>
<evidence type="ECO:0000259" key="4">
    <source>
        <dbReference type="Pfam" id="PF03721"/>
    </source>
</evidence>
<feature type="domain" description="UDP-glucose/GDP-mannose dehydrogenase dimerisation" evidence="3">
    <location>
        <begin position="192"/>
        <end position="286"/>
    </location>
</feature>
<proteinExistence type="inferred from homology"/>
<protein>
    <recommendedName>
        <fullName evidence="7">UDP-glucose/GDP-mannose dehydrogenase dimerisation domain-containing protein</fullName>
    </recommendedName>
</protein>
<dbReference type="STRING" id="1802061.A3A93_00895"/>
<dbReference type="InterPro" id="IPR028359">
    <property type="entry name" value="UDP_ManNAc/GlcNAc_DH"/>
</dbReference>
<dbReference type="InterPro" id="IPR014026">
    <property type="entry name" value="UDP-Glc/GDP-Man_DH_dimer"/>
</dbReference>
<dbReference type="PIRSF" id="PIRSF500136">
    <property type="entry name" value="UDP_ManNAc_DH"/>
    <property type="match status" value="1"/>
</dbReference>
<dbReference type="GO" id="GO:0016616">
    <property type="term" value="F:oxidoreductase activity, acting on the CH-OH group of donors, NAD or NADP as acceptor"/>
    <property type="evidence" value="ECO:0007669"/>
    <property type="project" value="InterPro"/>
</dbReference>
<evidence type="ECO:0008006" key="7">
    <source>
        <dbReference type="Google" id="ProtNLM"/>
    </source>
</evidence>
<dbReference type="Gene3D" id="3.40.50.720">
    <property type="entry name" value="NAD(P)-binding Rossmann-like Domain"/>
    <property type="match status" value="1"/>
</dbReference>
<evidence type="ECO:0000313" key="6">
    <source>
        <dbReference type="Proteomes" id="UP000177141"/>
    </source>
</evidence>
<dbReference type="InterPro" id="IPR008927">
    <property type="entry name" value="6-PGluconate_DH-like_C_sf"/>
</dbReference>
<accession>A0A1F7IR51</accession>
<organism evidence="5 6">
    <name type="scientific">Candidatus Roizmanbacteria bacterium RIFCSPLOWO2_01_FULL_38_12</name>
    <dbReference type="NCBI Taxonomy" id="1802061"/>
    <lineage>
        <taxon>Bacteria</taxon>
        <taxon>Candidatus Roizmaniibacteriota</taxon>
    </lineage>
</organism>
<feature type="domain" description="UDP-glucose/GDP-mannose dehydrogenase N-terminal" evidence="4">
    <location>
        <begin position="63"/>
        <end position="174"/>
    </location>
</feature>